<protein>
    <submittedName>
        <fullName evidence="1">Uncharacterized protein</fullName>
    </submittedName>
</protein>
<sequence>MAVLQTGLEVPGPTVFPAVPPTGSRDRSTGRRIGLRVLAGVRTHLMTLPSCAAQDTAAQRQET</sequence>
<proteinExistence type="predicted"/>
<reference evidence="1 2" key="1">
    <citation type="journal article" date="2019" name="Int. J. Syst. Evol. Microbiol.">
        <title>The Global Catalogue of Microorganisms (GCM) 10K type strain sequencing project: providing services to taxonomists for standard genome sequencing and annotation.</title>
        <authorList>
            <consortium name="The Broad Institute Genomics Platform"/>
            <consortium name="The Broad Institute Genome Sequencing Center for Infectious Disease"/>
            <person name="Wu L."/>
            <person name="Ma J."/>
        </authorList>
    </citation>
    <scope>NUCLEOTIDE SEQUENCE [LARGE SCALE GENOMIC DNA]</scope>
    <source>
        <strain evidence="1 2">JCM 13004</strain>
    </source>
</reference>
<keyword evidence="2" id="KW-1185">Reference proteome</keyword>
<organism evidence="1 2">
    <name type="scientific">Kitasatospora nipponensis</name>
    <dbReference type="NCBI Taxonomy" id="258049"/>
    <lineage>
        <taxon>Bacteria</taxon>
        <taxon>Bacillati</taxon>
        <taxon>Actinomycetota</taxon>
        <taxon>Actinomycetes</taxon>
        <taxon>Kitasatosporales</taxon>
        <taxon>Streptomycetaceae</taxon>
        <taxon>Kitasatospora</taxon>
    </lineage>
</organism>
<dbReference type="Proteomes" id="UP001500037">
    <property type="component" value="Unassembled WGS sequence"/>
</dbReference>
<accession>A0ABN1WEN5</accession>
<dbReference type="EMBL" id="BAAALF010000082">
    <property type="protein sequence ID" value="GAA1248043.1"/>
    <property type="molecule type" value="Genomic_DNA"/>
</dbReference>
<evidence type="ECO:0000313" key="1">
    <source>
        <dbReference type="EMBL" id="GAA1248043.1"/>
    </source>
</evidence>
<gene>
    <name evidence="1" type="ORF">GCM10009665_43690</name>
</gene>
<name>A0ABN1WEN5_9ACTN</name>
<comment type="caution">
    <text evidence="1">The sequence shown here is derived from an EMBL/GenBank/DDBJ whole genome shotgun (WGS) entry which is preliminary data.</text>
</comment>
<evidence type="ECO:0000313" key="2">
    <source>
        <dbReference type="Proteomes" id="UP001500037"/>
    </source>
</evidence>